<dbReference type="NCBIfam" id="TIGR04398">
    <property type="entry name" value="SLAP_DUP"/>
    <property type="match status" value="2"/>
</dbReference>
<gene>
    <name evidence="1" type="ORF">EDM56_00530</name>
</gene>
<evidence type="ECO:0000313" key="2">
    <source>
        <dbReference type="Proteomes" id="UP000271031"/>
    </source>
</evidence>
<protein>
    <submittedName>
        <fullName evidence="1">SLAP domain-containing protein</fullName>
    </submittedName>
</protein>
<evidence type="ECO:0000313" key="1">
    <source>
        <dbReference type="EMBL" id="RNB92665.1"/>
    </source>
</evidence>
<dbReference type="AlphaFoldDB" id="A0A3M8DYP1"/>
<comment type="caution">
    <text evidence="1">The sequence shown here is derived from an EMBL/GenBank/DDBJ whole genome shotgun (WGS) entry which is preliminary data.</text>
</comment>
<dbReference type="EMBL" id="RHHQ01000002">
    <property type="protein sequence ID" value="RNB92665.1"/>
    <property type="molecule type" value="Genomic_DNA"/>
</dbReference>
<dbReference type="OrthoDB" id="1907642at2"/>
<reference evidence="1 2" key="1">
    <citation type="submission" date="2018-10" db="EMBL/GenBank/DDBJ databases">
        <title>Phylogenomics of Brevibacillus.</title>
        <authorList>
            <person name="Dunlap C."/>
        </authorList>
    </citation>
    <scope>NUCLEOTIDE SEQUENCE [LARGE SCALE GENOMIC DNA]</scope>
    <source>
        <strain evidence="1 2">JCM 15716</strain>
    </source>
</reference>
<dbReference type="Proteomes" id="UP000271031">
    <property type="component" value="Unassembled WGS sequence"/>
</dbReference>
<organism evidence="1 2">
    <name type="scientific">Brevibacillus fluminis</name>
    <dbReference type="NCBI Taxonomy" id="511487"/>
    <lineage>
        <taxon>Bacteria</taxon>
        <taxon>Bacillati</taxon>
        <taxon>Bacillota</taxon>
        <taxon>Bacilli</taxon>
        <taxon>Bacillales</taxon>
        <taxon>Paenibacillaceae</taxon>
        <taxon>Brevibacillus</taxon>
    </lineage>
</organism>
<accession>A0A3M8DYP1</accession>
<sequence>MFSFFKNWLKKDETSLRSLDEIKNDLAEDAKPRQQSSELIRNTEMQLIDTELSLHPGWEERLDGEKKYTLRFLQAELPKMPVGTVGVTGFSLIPEEEGITVALFFRNATERTARFEKLTLSVYLDDRLFANHQCDLTNMGAVPPGTSRPWEVFFPTESFVDDNFSFSRWKVKMDLGNRTHVWPTELDLDPEMEKRMTETMKDKLMKLVNTLPSLAPDQVEMVGFDLGKKKDGSIVICALFRNATEHEYAPPALKVSITDAAGDLVVKGTMDTSKLRVQPRTSRPWILVFPESIIRKKNADLREWNLNLID</sequence>
<keyword evidence="2" id="KW-1185">Reference proteome</keyword>
<dbReference type="RefSeq" id="WP_122915922.1">
    <property type="nucleotide sequence ID" value="NZ_RHHQ01000002.1"/>
</dbReference>
<dbReference type="InterPro" id="IPR030910">
    <property type="entry name" value="SLAP_dom"/>
</dbReference>
<proteinExistence type="predicted"/>
<name>A0A3M8DYP1_9BACL</name>